<dbReference type="InterPro" id="IPR017946">
    <property type="entry name" value="PLC-like_Pdiesterase_TIM-brl"/>
</dbReference>
<evidence type="ECO:0000256" key="1">
    <source>
        <dbReference type="ARBA" id="ARBA00004370"/>
    </source>
</evidence>
<feature type="chain" id="PRO_5015175215" evidence="6">
    <location>
        <begin position="20"/>
        <end position="661"/>
    </location>
</feature>
<dbReference type="SUPFAM" id="SSF51695">
    <property type="entry name" value="PLC-like phosphodiesterases"/>
    <property type="match status" value="1"/>
</dbReference>
<dbReference type="AlphaFoldDB" id="A0A2P6U5B9"/>
<dbReference type="Gene3D" id="3.20.20.190">
    <property type="entry name" value="Phosphatidylinositol (PI) phosphodiesterase"/>
    <property type="match status" value="1"/>
</dbReference>
<dbReference type="OrthoDB" id="7984201at2759"/>
<evidence type="ECO:0000256" key="3">
    <source>
        <dbReference type="ARBA" id="ARBA00022989"/>
    </source>
</evidence>
<proteinExistence type="predicted"/>
<dbReference type="EMBL" id="LHPG02000001">
    <property type="protein sequence ID" value="PRW61514.1"/>
    <property type="molecule type" value="Genomic_DNA"/>
</dbReference>
<evidence type="ECO:0000256" key="5">
    <source>
        <dbReference type="SAM" id="Phobius"/>
    </source>
</evidence>
<keyword evidence="4 5" id="KW-0472">Membrane</keyword>
<dbReference type="PANTHER" id="PTHR35518">
    <property type="entry name" value="MAINTENANCE OF TELOMOERE CAPPING"/>
    <property type="match status" value="1"/>
</dbReference>
<dbReference type="InterPro" id="IPR051008">
    <property type="entry name" value="Telomere_Capping_Maintenance"/>
</dbReference>
<dbReference type="STRING" id="3076.A0A2P6U5B9"/>
<dbReference type="PANTHER" id="PTHR35518:SF2">
    <property type="entry name" value="MAINTENANCE OF TELOMERE CAPPING PROTEIN 6"/>
    <property type="match status" value="1"/>
</dbReference>
<keyword evidence="2 5" id="KW-0812">Transmembrane</keyword>
<dbReference type="Proteomes" id="UP000239899">
    <property type="component" value="Unassembled WGS sequence"/>
</dbReference>
<feature type="transmembrane region" description="Helical" evidence="5">
    <location>
        <begin position="616"/>
        <end position="640"/>
    </location>
</feature>
<organism evidence="7 8">
    <name type="scientific">Chlorella sorokiniana</name>
    <name type="common">Freshwater green alga</name>
    <dbReference type="NCBI Taxonomy" id="3076"/>
    <lineage>
        <taxon>Eukaryota</taxon>
        <taxon>Viridiplantae</taxon>
        <taxon>Chlorophyta</taxon>
        <taxon>core chlorophytes</taxon>
        <taxon>Trebouxiophyceae</taxon>
        <taxon>Chlorellales</taxon>
        <taxon>Chlorellaceae</taxon>
        <taxon>Chlorella clade</taxon>
        <taxon>Chlorella</taxon>
    </lineage>
</organism>
<evidence type="ECO:0000256" key="6">
    <source>
        <dbReference type="SAM" id="SignalP"/>
    </source>
</evidence>
<dbReference type="GO" id="GO:0008081">
    <property type="term" value="F:phosphoric diester hydrolase activity"/>
    <property type="evidence" value="ECO:0007669"/>
    <property type="project" value="InterPro"/>
</dbReference>
<dbReference type="GO" id="GO:0016020">
    <property type="term" value="C:membrane"/>
    <property type="evidence" value="ECO:0007669"/>
    <property type="project" value="UniProtKB-SubCell"/>
</dbReference>
<evidence type="ECO:0000256" key="4">
    <source>
        <dbReference type="ARBA" id="ARBA00023136"/>
    </source>
</evidence>
<name>A0A2P6U5B9_CHLSO</name>
<comment type="subcellular location">
    <subcellularLocation>
        <location evidence="1">Membrane</location>
    </subcellularLocation>
</comment>
<keyword evidence="3 5" id="KW-1133">Transmembrane helix</keyword>
<evidence type="ECO:0000256" key="2">
    <source>
        <dbReference type="ARBA" id="ARBA00022692"/>
    </source>
</evidence>
<keyword evidence="6" id="KW-0732">Signal</keyword>
<evidence type="ECO:0000313" key="8">
    <source>
        <dbReference type="Proteomes" id="UP000239899"/>
    </source>
</evidence>
<accession>A0A2P6U5B9</accession>
<comment type="caution">
    <text evidence="7">The sequence shown here is derived from an EMBL/GenBank/DDBJ whole genome shotgun (WGS) entry which is preliminary data.</text>
</comment>
<protein>
    <submittedName>
        <fullName evidence="7">Clp</fullName>
    </submittedName>
</protein>
<feature type="signal peptide" evidence="6">
    <location>
        <begin position="1"/>
        <end position="19"/>
    </location>
</feature>
<evidence type="ECO:0000313" key="7">
    <source>
        <dbReference type="EMBL" id="PRW61514.1"/>
    </source>
</evidence>
<gene>
    <name evidence="7" type="ORF">C2E21_0486</name>
</gene>
<sequence>MRAALGLCLLLAGLLAARAAGPAALQHPAEQQQLFSATPHPQQRCAPEVPLPEGLSLTAAERELLQYICWPPEGLQAGEGGGGVAAPPLLRRGVPAGVNCTVTQWCDGSDVCTEVCTRGSVQVEPWLAHAIRQQSRLVQTLPLCWASLLGTHNSAITLADGYGNLDEYFRGFFKYIKWAVKDFSDAPLQTNDQLVSLTDQLNLGVRSLELDTHWVGGILRIAHCGGLHVPQLNKIVDALNFIAKLLHRRIRWDTETLGCVPSLSSIPSMEQRLLTDAFQEIKAWMDRPENEKEFLMLYFDDQANLQTWGVVGRLLEDILSVFPREWIFTTEDKAAWGDEWPSQQQMLLAGKRLLFVSGYDYGQDMAPLVFSRGQTLCGWNEPPLASIDGVPHCEVAGLGEVQTRPLFDGLLTRVISCELQYGPLSCEFVWRGTNQPVFDEVTLPQVMGCGLNMPAPDLLTPLRAAGAIWTWAPGHPYDPSYGDSPAAAPLQALVQAHRGSVAGQAANCGVLSASDARWRAVPCSLPSLPSACRRVNASLGAADGGWVVDNSLPRGTCPEGTEYDLPRHPRENYLLAGALQQAGHEAAWLPVHGPEWSTDGWPAQRQQRQPTNTRRILMHAGLPAAGGLAAVAALAAGLVAGRKWWLRRRAPELYAALSADA</sequence>
<dbReference type="GO" id="GO:0006629">
    <property type="term" value="P:lipid metabolic process"/>
    <property type="evidence" value="ECO:0007669"/>
    <property type="project" value="InterPro"/>
</dbReference>
<reference evidence="7 8" key="1">
    <citation type="journal article" date="2018" name="Plant J.">
        <title>Genome sequences of Chlorella sorokiniana UTEX 1602 and Micractinium conductrix SAG 241.80: implications to maltose excretion by a green alga.</title>
        <authorList>
            <person name="Arriola M.B."/>
            <person name="Velmurugan N."/>
            <person name="Zhang Y."/>
            <person name="Plunkett M.H."/>
            <person name="Hondzo H."/>
            <person name="Barney B.M."/>
        </authorList>
    </citation>
    <scope>NUCLEOTIDE SEQUENCE [LARGE SCALE GENOMIC DNA]</scope>
    <source>
        <strain evidence="8">UTEX 1602</strain>
    </source>
</reference>
<keyword evidence="8" id="KW-1185">Reference proteome</keyword>